<dbReference type="Proteomes" id="UP000037660">
    <property type="component" value="Unassembled WGS sequence"/>
</dbReference>
<keyword evidence="1" id="KW-0805">Transcription regulation</keyword>
<dbReference type="PROSITE" id="PS50977">
    <property type="entry name" value="HTH_TETR_2"/>
    <property type="match status" value="1"/>
</dbReference>
<keyword evidence="2 4" id="KW-0238">DNA-binding</keyword>
<organism evidence="6 7">
    <name type="scientific">Piscinibacter sakaiensis</name>
    <name type="common">Ideonella sakaiensis</name>
    <dbReference type="NCBI Taxonomy" id="1547922"/>
    <lineage>
        <taxon>Bacteria</taxon>
        <taxon>Pseudomonadati</taxon>
        <taxon>Pseudomonadota</taxon>
        <taxon>Betaproteobacteria</taxon>
        <taxon>Burkholderiales</taxon>
        <taxon>Sphaerotilaceae</taxon>
        <taxon>Piscinibacter</taxon>
    </lineage>
</organism>
<evidence type="ECO:0000256" key="4">
    <source>
        <dbReference type="PROSITE-ProRule" id="PRU00335"/>
    </source>
</evidence>
<evidence type="ECO:0000313" key="7">
    <source>
        <dbReference type="Proteomes" id="UP000037660"/>
    </source>
</evidence>
<reference evidence="7" key="1">
    <citation type="submission" date="2015-07" db="EMBL/GenBank/DDBJ databases">
        <title>Discovery of a poly(ethylene terephthalate assimilation.</title>
        <authorList>
            <person name="Yoshida S."/>
            <person name="Hiraga K."/>
            <person name="Takehana T."/>
            <person name="Taniguchi I."/>
            <person name="Yamaji H."/>
            <person name="Maeda Y."/>
            <person name="Toyohara K."/>
            <person name="Miyamoto K."/>
            <person name="Kimura Y."/>
            <person name="Oda K."/>
        </authorList>
    </citation>
    <scope>NUCLEOTIDE SEQUENCE [LARGE SCALE GENOMIC DNA]</scope>
    <source>
        <strain evidence="7">NBRC 110686 / TISTR 2288 / 201-F6</strain>
    </source>
</reference>
<dbReference type="STRING" id="1547922.ISF6_4803"/>
<reference evidence="6 7" key="2">
    <citation type="journal article" date="2016" name="Science">
        <title>A bacterium that degrades and assimilates poly(ethylene terephthalate).</title>
        <authorList>
            <person name="Yoshida S."/>
            <person name="Hiraga K."/>
            <person name="Takehana T."/>
            <person name="Taniguchi I."/>
            <person name="Yamaji H."/>
            <person name="Maeda Y."/>
            <person name="Toyohara K."/>
            <person name="Miyamoto K."/>
            <person name="Kimura Y."/>
            <person name="Oda K."/>
        </authorList>
    </citation>
    <scope>NUCLEOTIDE SEQUENCE [LARGE SCALE GENOMIC DNA]</scope>
    <source>
        <strain evidence="7">NBRC 110686 / TISTR 2288 / 201-F6</strain>
    </source>
</reference>
<dbReference type="Pfam" id="PF00440">
    <property type="entry name" value="TetR_N"/>
    <property type="match status" value="1"/>
</dbReference>
<dbReference type="InterPro" id="IPR036271">
    <property type="entry name" value="Tet_transcr_reg_TetR-rel_C_sf"/>
</dbReference>
<keyword evidence="3" id="KW-0804">Transcription</keyword>
<dbReference type="EMBL" id="BBYR01000073">
    <property type="protein sequence ID" value="GAP38345.1"/>
    <property type="molecule type" value="Genomic_DNA"/>
</dbReference>
<evidence type="ECO:0000313" key="6">
    <source>
        <dbReference type="EMBL" id="GAP38345.1"/>
    </source>
</evidence>
<dbReference type="InterPro" id="IPR001647">
    <property type="entry name" value="HTH_TetR"/>
</dbReference>
<dbReference type="InterPro" id="IPR009057">
    <property type="entry name" value="Homeodomain-like_sf"/>
</dbReference>
<evidence type="ECO:0000256" key="2">
    <source>
        <dbReference type="ARBA" id="ARBA00023125"/>
    </source>
</evidence>
<proteinExistence type="predicted"/>
<accession>A0A0K8P819</accession>
<keyword evidence="7" id="KW-1185">Reference proteome</keyword>
<dbReference type="PANTHER" id="PTHR47506:SF7">
    <property type="entry name" value="TRANSCRIPTIONAL REGULATORY PROTEIN"/>
    <property type="match status" value="1"/>
</dbReference>
<dbReference type="PANTHER" id="PTHR47506">
    <property type="entry name" value="TRANSCRIPTIONAL REGULATORY PROTEIN"/>
    <property type="match status" value="1"/>
</dbReference>
<protein>
    <submittedName>
        <fullName evidence="6">Transcriptional regulator, TetR family</fullName>
    </submittedName>
</protein>
<evidence type="ECO:0000259" key="5">
    <source>
        <dbReference type="PROSITE" id="PS50977"/>
    </source>
</evidence>
<feature type="DNA-binding region" description="H-T-H motif" evidence="4">
    <location>
        <begin position="36"/>
        <end position="55"/>
    </location>
</feature>
<dbReference type="Gene3D" id="1.10.10.60">
    <property type="entry name" value="Homeodomain-like"/>
    <property type="match status" value="1"/>
</dbReference>
<dbReference type="GO" id="GO:0003677">
    <property type="term" value="F:DNA binding"/>
    <property type="evidence" value="ECO:0007669"/>
    <property type="project" value="UniProtKB-UniRule"/>
</dbReference>
<sequence length="194" mass="20514">MMAIMRSSSSRKELTHDRILDVASRAIRRAGYDGVGLATIMKEAGLTHGGFYAHFASRDALLAEATERAGRDTRAVLAERLRQGQTQGLSPFAALVGTYLADEQLGNVECGCVVAALASEIPRQAEEVAGAARARVLGLVELVRRSLPAGTEAQAPLVAAALVGSLQLARTLQGQAGRDLLAQAREHLIRQFGG</sequence>
<gene>
    <name evidence="6" type="ORF">ISF6_4803</name>
</gene>
<feature type="domain" description="HTH tetR-type" evidence="5">
    <location>
        <begin position="13"/>
        <end position="73"/>
    </location>
</feature>
<dbReference type="AlphaFoldDB" id="A0A0K8P819"/>
<evidence type="ECO:0000256" key="3">
    <source>
        <dbReference type="ARBA" id="ARBA00023163"/>
    </source>
</evidence>
<evidence type="ECO:0000256" key="1">
    <source>
        <dbReference type="ARBA" id="ARBA00023015"/>
    </source>
</evidence>
<dbReference type="PRINTS" id="PR00455">
    <property type="entry name" value="HTHTETR"/>
</dbReference>
<comment type="caution">
    <text evidence="6">The sequence shown here is derived from an EMBL/GenBank/DDBJ whole genome shotgun (WGS) entry which is preliminary data.</text>
</comment>
<name>A0A0K8P819_PISS1</name>
<dbReference type="SUPFAM" id="SSF46689">
    <property type="entry name" value="Homeodomain-like"/>
    <property type="match status" value="1"/>
</dbReference>
<dbReference type="Gene3D" id="1.10.357.10">
    <property type="entry name" value="Tetracycline Repressor, domain 2"/>
    <property type="match status" value="1"/>
</dbReference>
<dbReference type="SUPFAM" id="SSF48498">
    <property type="entry name" value="Tetracyclin repressor-like, C-terminal domain"/>
    <property type="match status" value="1"/>
</dbReference>